<evidence type="ECO:0000313" key="3">
    <source>
        <dbReference type="EMBL" id="CAP35367.1"/>
    </source>
</evidence>
<reference evidence="3 4" key="2">
    <citation type="journal article" date="2011" name="PLoS Genet.">
        <title>Caenorhabditis briggsae recombinant inbred line genotypes reveal inter-strain incompatibility and the evolution of recombination.</title>
        <authorList>
            <person name="Ross J.A."/>
            <person name="Koboldt D.C."/>
            <person name="Staisch J.E."/>
            <person name="Chamberlin H.M."/>
            <person name="Gupta B.P."/>
            <person name="Miller R.D."/>
            <person name="Baird S.E."/>
            <person name="Haag E.S."/>
        </authorList>
    </citation>
    <scope>NUCLEOTIDE SEQUENCE [LARGE SCALE GENOMIC DNA]</scope>
    <source>
        <strain evidence="3 4">AF16</strain>
    </source>
</reference>
<dbReference type="EMBL" id="HE601027">
    <property type="protein sequence ID" value="CAP35367.1"/>
    <property type="molecule type" value="Genomic_DNA"/>
</dbReference>
<gene>
    <name evidence="3 5" type="ORF">CBG17803</name>
    <name evidence="3" type="ORF">CBG_17803</name>
</gene>
<dbReference type="HOGENOM" id="CLU_1866936_0_0_1"/>
<dbReference type="CTD" id="8590915"/>
<dbReference type="RefSeq" id="XP_002648903.1">
    <property type="nucleotide sequence ID" value="XM_002648857.1"/>
</dbReference>
<evidence type="ECO:0000313" key="5">
    <source>
        <dbReference type="WormBase" id="CBG17803"/>
    </source>
</evidence>
<reference evidence="3 4" key="1">
    <citation type="journal article" date="2003" name="PLoS Biol.">
        <title>The genome sequence of Caenorhabditis briggsae: a platform for comparative genomics.</title>
        <authorList>
            <person name="Stein L.D."/>
            <person name="Bao Z."/>
            <person name="Blasiar D."/>
            <person name="Blumenthal T."/>
            <person name="Brent M.R."/>
            <person name="Chen N."/>
            <person name="Chinwalla A."/>
            <person name="Clarke L."/>
            <person name="Clee C."/>
            <person name="Coghlan A."/>
            <person name="Coulson A."/>
            <person name="D'Eustachio P."/>
            <person name="Fitch D.H."/>
            <person name="Fulton L.A."/>
            <person name="Fulton R.E."/>
            <person name="Griffiths-Jones S."/>
            <person name="Harris T.W."/>
            <person name="Hillier L.W."/>
            <person name="Kamath R."/>
            <person name="Kuwabara P.E."/>
            <person name="Mardis E.R."/>
            <person name="Marra M.A."/>
            <person name="Miner T.L."/>
            <person name="Minx P."/>
            <person name="Mullikin J.C."/>
            <person name="Plumb R.W."/>
            <person name="Rogers J."/>
            <person name="Schein J.E."/>
            <person name="Sohrmann M."/>
            <person name="Spieth J."/>
            <person name="Stajich J.E."/>
            <person name="Wei C."/>
            <person name="Willey D."/>
            <person name="Wilson R.K."/>
            <person name="Durbin R."/>
            <person name="Waterston R.H."/>
        </authorList>
    </citation>
    <scope>NUCLEOTIDE SEQUENCE [LARGE SCALE GENOMIC DNA]</scope>
    <source>
        <strain evidence="3 4">AF16</strain>
    </source>
</reference>
<dbReference type="PANTHER" id="PTHR35366:SF3">
    <property type="entry name" value="CW-TYPE DOMAIN-CONTAINING PROTEIN"/>
    <property type="match status" value="1"/>
</dbReference>
<feature type="region of interest" description="Disordered" evidence="1">
    <location>
        <begin position="75"/>
        <end position="104"/>
    </location>
</feature>
<organism evidence="3 4">
    <name type="scientific">Caenorhabditis briggsae</name>
    <dbReference type="NCBI Taxonomy" id="6238"/>
    <lineage>
        <taxon>Eukaryota</taxon>
        <taxon>Metazoa</taxon>
        <taxon>Ecdysozoa</taxon>
        <taxon>Nematoda</taxon>
        <taxon>Chromadorea</taxon>
        <taxon>Rhabditida</taxon>
        <taxon>Rhabditina</taxon>
        <taxon>Rhabditomorpha</taxon>
        <taxon>Rhabditoidea</taxon>
        <taxon>Rhabditidae</taxon>
        <taxon>Peloderinae</taxon>
        <taxon>Caenorhabditis</taxon>
    </lineage>
</organism>
<dbReference type="AlphaFoldDB" id="A8XRU2"/>
<dbReference type="Proteomes" id="UP000008549">
    <property type="component" value="Unassembled WGS sequence"/>
</dbReference>
<keyword evidence="2" id="KW-1133">Transmembrane helix</keyword>
<accession>A8XRU2</accession>
<keyword evidence="4" id="KW-1185">Reference proteome</keyword>
<feature type="compositionally biased region" description="Acidic residues" evidence="1">
    <location>
        <begin position="80"/>
        <end position="103"/>
    </location>
</feature>
<name>A8XRU2_CAEBR</name>
<dbReference type="PANTHER" id="PTHR35366">
    <property type="entry name" value="PROTEIN CBG18620"/>
    <property type="match status" value="1"/>
</dbReference>
<dbReference type="KEGG" id="cbr:CBG_17803"/>
<sequence length="137" mass="15735">MRSTSHSDRSIVNSTNFELPRVRFGYKEDRCLIVIYTGVEKFLKLEMIKGAHGITVLRISRAVWETTVKIVETHSSIEDVGSDSEDSPEDSELESDPEDDLDDVRDSETSKILIFLLFPILGAMVFYWIFLEFYAFS</sequence>
<keyword evidence="2" id="KW-0812">Transmembrane</keyword>
<dbReference type="InParanoid" id="A8XRU2"/>
<protein>
    <submittedName>
        <fullName evidence="3">Protein CBG17803</fullName>
    </submittedName>
</protein>
<evidence type="ECO:0000313" key="4">
    <source>
        <dbReference type="Proteomes" id="UP000008549"/>
    </source>
</evidence>
<dbReference type="GeneID" id="8590915"/>
<evidence type="ECO:0000256" key="2">
    <source>
        <dbReference type="SAM" id="Phobius"/>
    </source>
</evidence>
<dbReference type="WormBase" id="CBG17803">
    <property type="protein sequence ID" value="CBP40894"/>
    <property type="gene ID" value="WBGene00037337"/>
</dbReference>
<evidence type="ECO:0000256" key="1">
    <source>
        <dbReference type="SAM" id="MobiDB-lite"/>
    </source>
</evidence>
<proteinExistence type="predicted"/>
<keyword evidence="2" id="KW-0472">Membrane</keyword>
<feature type="transmembrane region" description="Helical" evidence="2">
    <location>
        <begin position="112"/>
        <end position="131"/>
    </location>
</feature>